<organism evidence="1 2">
    <name type="scientific">Panagrolaimus sp. ES5</name>
    <dbReference type="NCBI Taxonomy" id="591445"/>
    <lineage>
        <taxon>Eukaryota</taxon>
        <taxon>Metazoa</taxon>
        <taxon>Ecdysozoa</taxon>
        <taxon>Nematoda</taxon>
        <taxon>Chromadorea</taxon>
        <taxon>Rhabditida</taxon>
        <taxon>Tylenchina</taxon>
        <taxon>Panagrolaimomorpha</taxon>
        <taxon>Panagrolaimoidea</taxon>
        <taxon>Panagrolaimidae</taxon>
        <taxon>Panagrolaimus</taxon>
    </lineage>
</organism>
<dbReference type="WBParaSite" id="ES5_v2.g14497.t1">
    <property type="protein sequence ID" value="ES5_v2.g14497.t1"/>
    <property type="gene ID" value="ES5_v2.g14497"/>
</dbReference>
<dbReference type="Proteomes" id="UP000887579">
    <property type="component" value="Unplaced"/>
</dbReference>
<evidence type="ECO:0000313" key="2">
    <source>
        <dbReference type="WBParaSite" id="ES5_v2.g14497.t1"/>
    </source>
</evidence>
<reference evidence="2" key="1">
    <citation type="submission" date="2022-11" db="UniProtKB">
        <authorList>
            <consortium name="WormBaseParasite"/>
        </authorList>
    </citation>
    <scope>IDENTIFICATION</scope>
</reference>
<sequence length="316" mass="35324">MDCSPAAPFSVIHYNTLVLLETQSFPKSIPRDCNINLVTEANNNIWVALLNGKASLSIEDGELTDYDSINDILTYNTTTNRLSLTVSYTDPWTAIQAAAISFDPSLVNHTCPLAGQTFDFTLYPESVIPFSNKNSEGNFFLLVSAVHELENYTSEGCSVDGNSEYGIVYLRNGDYKKGYPSYQQCEYDIEVDNNYESVLTLTESYLENCCDTLFVAFNEIEYNLYTPLTLTSEANRSQFVFTSDGNTQGVGYKATLETFIWLADMNYNDAISVCATSGTLEVYVSQLSSPNNHYYDDLRHYKLFDGDDHDGTLLGT</sequence>
<evidence type="ECO:0000313" key="1">
    <source>
        <dbReference type="Proteomes" id="UP000887579"/>
    </source>
</evidence>
<protein>
    <submittedName>
        <fullName evidence="2">CUB domain-containing protein</fullName>
    </submittedName>
</protein>
<name>A0AC34FB84_9BILA</name>
<accession>A0AC34FB84</accession>
<proteinExistence type="predicted"/>